<evidence type="ECO:0000313" key="9">
    <source>
        <dbReference type="EMBL" id="UNI23037.1"/>
    </source>
</evidence>
<dbReference type="EMBL" id="CP086362">
    <property type="protein sequence ID" value="UNI23037.1"/>
    <property type="molecule type" value="Genomic_DNA"/>
</dbReference>
<reference evidence="9" key="1">
    <citation type="submission" date="2021-11" db="EMBL/GenBank/DDBJ databases">
        <title>Purpureocillium_takamizusanense_genome.</title>
        <authorList>
            <person name="Nguyen N.-H."/>
        </authorList>
    </citation>
    <scope>NUCLEOTIDE SEQUENCE</scope>
    <source>
        <strain evidence="9">PT3</strain>
    </source>
</reference>
<dbReference type="OrthoDB" id="407198at2759"/>
<dbReference type="InterPro" id="IPR050092">
    <property type="entry name" value="RNase_H"/>
</dbReference>
<comment type="catalytic activity">
    <reaction evidence="1">
        <text>Endonucleolytic cleavage to 5'-phosphomonoester.</text>
        <dbReference type="EC" id="3.1.26.4"/>
    </reaction>
</comment>
<dbReference type="PANTHER" id="PTHR10642">
    <property type="entry name" value="RIBONUCLEASE H1"/>
    <property type="match status" value="1"/>
</dbReference>
<sequence length="195" mass="21324">MGIGRLATVPNCIRFVRRTDRDQLLIYADGACINNGQANPKAGWAFVYKPGVDNHPISVGARLESKGPFGDAAQQTSNRAELRAVLAALRFRVWSGEGFTKLVLATDSEYAAEGATSWARGWMRNGWKTRVGVEVKNRDLWEALLGEIEKLDGAGVEVQFWRIPRAMNRAADCAAKEAAQQAEVLSFQDVTGVAT</sequence>
<dbReference type="CDD" id="cd13934">
    <property type="entry name" value="RNase_H_Dikarya_like"/>
    <property type="match status" value="1"/>
</dbReference>
<feature type="domain" description="RNase H type-1" evidence="8">
    <location>
        <begin position="20"/>
        <end position="180"/>
    </location>
</feature>
<dbReference type="KEGG" id="ptkz:JDV02_008880"/>
<keyword evidence="4" id="KW-0540">Nuclease</keyword>
<protein>
    <recommendedName>
        <fullName evidence="3">ribonuclease H</fullName>
        <ecNumber evidence="3">3.1.26.4</ecNumber>
    </recommendedName>
</protein>
<dbReference type="EC" id="3.1.26.4" evidence="3"/>
<evidence type="ECO:0000256" key="7">
    <source>
        <dbReference type="ARBA" id="ARBA00022801"/>
    </source>
</evidence>
<dbReference type="InterPro" id="IPR012337">
    <property type="entry name" value="RNaseH-like_sf"/>
</dbReference>
<dbReference type="PROSITE" id="PS50879">
    <property type="entry name" value="RNASE_H_1"/>
    <property type="match status" value="1"/>
</dbReference>
<dbReference type="AlphaFoldDB" id="A0A9Q8QPK8"/>
<dbReference type="Gene3D" id="3.30.420.10">
    <property type="entry name" value="Ribonuclease H-like superfamily/Ribonuclease H"/>
    <property type="match status" value="1"/>
</dbReference>
<gene>
    <name evidence="9" type="ORF">JDV02_008880</name>
</gene>
<dbReference type="GO" id="GO:0004523">
    <property type="term" value="F:RNA-DNA hybrid ribonuclease activity"/>
    <property type="evidence" value="ECO:0007669"/>
    <property type="project" value="UniProtKB-EC"/>
</dbReference>
<comment type="similarity">
    <text evidence="2">Belongs to the RNase H family.</text>
</comment>
<keyword evidence="6" id="KW-0255">Endonuclease</keyword>
<dbReference type="Pfam" id="PF00075">
    <property type="entry name" value="RNase_H"/>
    <property type="match status" value="1"/>
</dbReference>
<dbReference type="PANTHER" id="PTHR10642:SF26">
    <property type="entry name" value="RIBONUCLEASE H1"/>
    <property type="match status" value="1"/>
</dbReference>
<dbReference type="GeneID" id="72070825"/>
<evidence type="ECO:0000256" key="5">
    <source>
        <dbReference type="ARBA" id="ARBA00022723"/>
    </source>
</evidence>
<dbReference type="GO" id="GO:0003676">
    <property type="term" value="F:nucleic acid binding"/>
    <property type="evidence" value="ECO:0007669"/>
    <property type="project" value="InterPro"/>
</dbReference>
<dbReference type="InterPro" id="IPR002156">
    <property type="entry name" value="RNaseH_domain"/>
</dbReference>
<organism evidence="9 10">
    <name type="scientific">Purpureocillium takamizusanense</name>
    <dbReference type="NCBI Taxonomy" id="2060973"/>
    <lineage>
        <taxon>Eukaryota</taxon>
        <taxon>Fungi</taxon>
        <taxon>Dikarya</taxon>
        <taxon>Ascomycota</taxon>
        <taxon>Pezizomycotina</taxon>
        <taxon>Sordariomycetes</taxon>
        <taxon>Hypocreomycetidae</taxon>
        <taxon>Hypocreales</taxon>
        <taxon>Ophiocordycipitaceae</taxon>
        <taxon>Purpureocillium</taxon>
    </lineage>
</organism>
<evidence type="ECO:0000313" key="10">
    <source>
        <dbReference type="Proteomes" id="UP000829364"/>
    </source>
</evidence>
<dbReference type="GO" id="GO:0043137">
    <property type="term" value="P:DNA replication, removal of RNA primer"/>
    <property type="evidence" value="ECO:0007669"/>
    <property type="project" value="TreeGrafter"/>
</dbReference>
<proteinExistence type="inferred from homology"/>
<evidence type="ECO:0000256" key="4">
    <source>
        <dbReference type="ARBA" id="ARBA00022722"/>
    </source>
</evidence>
<keyword evidence="7 9" id="KW-0378">Hydrolase</keyword>
<evidence type="ECO:0000256" key="3">
    <source>
        <dbReference type="ARBA" id="ARBA00012180"/>
    </source>
</evidence>
<evidence type="ECO:0000259" key="8">
    <source>
        <dbReference type="PROSITE" id="PS50879"/>
    </source>
</evidence>
<dbReference type="Proteomes" id="UP000829364">
    <property type="component" value="Chromosome 9"/>
</dbReference>
<dbReference type="InterPro" id="IPR036397">
    <property type="entry name" value="RNaseH_sf"/>
</dbReference>
<dbReference type="GO" id="GO:0046872">
    <property type="term" value="F:metal ion binding"/>
    <property type="evidence" value="ECO:0007669"/>
    <property type="project" value="UniProtKB-KW"/>
</dbReference>
<dbReference type="SUPFAM" id="SSF53098">
    <property type="entry name" value="Ribonuclease H-like"/>
    <property type="match status" value="1"/>
</dbReference>
<accession>A0A9Q8QPK8</accession>
<name>A0A9Q8QPK8_9HYPO</name>
<evidence type="ECO:0000256" key="2">
    <source>
        <dbReference type="ARBA" id="ARBA00005300"/>
    </source>
</evidence>
<keyword evidence="10" id="KW-1185">Reference proteome</keyword>
<evidence type="ECO:0000256" key="6">
    <source>
        <dbReference type="ARBA" id="ARBA00022759"/>
    </source>
</evidence>
<evidence type="ECO:0000256" key="1">
    <source>
        <dbReference type="ARBA" id="ARBA00000077"/>
    </source>
</evidence>
<keyword evidence="5" id="KW-0479">Metal-binding</keyword>
<dbReference type="RefSeq" id="XP_047846518.1">
    <property type="nucleotide sequence ID" value="XM_047990511.1"/>
</dbReference>